<proteinExistence type="predicted"/>
<dbReference type="AlphaFoldDB" id="A0A814ELN2"/>
<organism evidence="1 2">
    <name type="scientific">Adineta steineri</name>
    <dbReference type="NCBI Taxonomy" id="433720"/>
    <lineage>
        <taxon>Eukaryota</taxon>
        <taxon>Metazoa</taxon>
        <taxon>Spiralia</taxon>
        <taxon>Gnathifera</taxon>
        <taxon>Rotifera</taxon>
        <taxon>Eurotatoria</taxon>
        <taxon>Bdelloidea</taxon>
        <taxon>Adinetida</taxon>
        <taxon>Adinetidae</taxon>
        <taxon>Adineta</taxon>
    </lineage>
</organism>
<accession>A0A814ELN2</accession>
<reference evidence="1" key="1">
    <citation type="submission" date="2021-02" db="EMBL/GenBank/DDBJ databases">
        <authorList>
            <person name="Nowell W R."/>
        </authorList>
    </citation>
    <scope>NUCLEOTIDE SEQUENCE</scope>
</reference>
<evidence type="ECO:0000313" key="1">
    <source>
        <dbReference type="EMBL" id="CAF0970914.1"/>
    </source>
</evidence>
<gene>
    <name evidence="1" type="ORF">JYZ213_LOCUS14387</name>
</gene>
<dbReference type="Proteomes" id="UP000663845">
    <property type="component" value="Unassembled WGS sequence"/>
</dbReference>
<evidence type="ECO:0000313" key="2">
    <source>
        <dbReference type="Proteomes" id="UP000663845"/>
    </source>
</evidence>
<protein>
    <submittedName>
        <fullName evidence="1">Uncharacterized protein</fullName>
    </submittedName>
</protein>
<sequence length="199" mass="23362">MSTNTKFCSKWLQNLDNTGRVNSRWLNQGKTTSSFQCIVCNSDNFSCTNGGSANLKRHFNRPKHIQCMKDVFDFTLLTASNNQLLLLSKNKNNNSICVGTGSIDRNTTRIPFVIVEKEQRALTHNDKTMIELKQIHLYSKLKQDQFWFDHKWFVGMHKNYFYILPFAFNKLYGFSNFDEIQSNHDDILNSYGIWYIYIK</sequence>
<dbReference type="EMBL" id="CAJNOG010000119">
    <property type="protein sequence ID" value="CAF0970914.1"/>
    <property type="molecule type" value="Genomic_DNA"/>
</dbReference>
<name>A0A814ELN2_9BILA</name>
<comment type="caution">
    <text evidence="1">The sequence shown here is derived from an EMBL/GenBank/DDBJ whole genome shotgun (WGS) entry which is preliminary data.</text>
</comment>